<dbReference type="InterPro" id="IPR019437">
    <property type="entry name" value="TPP1/Est3"/>
</dbReference>
<organism evidence="8 9">
    <name type="scientific">Salvelinus namaycush</name>
    <name type="common">Lake trout</name>
    <name type="synonym">Salmo namaycush</name>
    <dbReference type="NCBI Taxonomy" id="8040"/>
    <lineage>
        <taxon>Eukaryota</taxon>
        <taxon>Metazoa</taxon>
        <taxon>Chordata</taxon>
        <taxon>Craniata</taxon>
        <taxon>Vertebrata</taxon>
        <taxon>Euteleostomi</taxon>
        <taxon>Actinopterygii</taxon>
        <taxon>Neopterygii</taxon>
        <taxon>Teleostei</taxon>
        <taxon>Protacanthopterygii</taxon>
        <taxon>Salmoniformes</taxon>
        <taxon>Salmonidae</taxon>
        <taxon>Salmoninae</taxon>
        <taxon>Salvelinus</taxon>
    </lineage>
</organism>
<keyword evidence="5" id="KW-0539">Nucleus</keyword>
<proteinExistence type="predicted"/>
<dbReference type="Gene3D" id="2.40.50.960">
    <property type="match status" value="1"/>
</dbReference>
<dbReference type="GeneID" id="120024988"/>
<evidence type="ECO:0000256" key="2">
    <source>
        <dbReference type="ARBA" id="ARBA00004574"/>
    </source>
</evidence>
<evidence type="ECO:0000256" key="3">
    <source>
        <dbReference type="ARBA" id="ARBA00022454"/>
    </source>
</evidence>
<feature type="region of interest" description="Disordered" evidence="6">
    <location>
        <begin position="379"/>
        <end position="452"/>
    </location>
</feature>
<dbReference type="GO" id="GO:0042162">
    <property type="term" value="F:telomeric DNA binding"/>
    <property type="evidence" value="ECO:0007669"/>
    <property type="project" value="InterPro"/>
</dbReference>
<dbReference type="GO" id="GO:0007004">
    <property type="term" value="P:telomere maintenance via telomerase"/>
    <property type="evidence" value="ECO:0007669"/>
    <property type="project" value="InterPro"/>
</dbReference>
<dbReference type="RefSeq" id="XP_038825325.1">
    <property type="nucleotide sequence ID" value="XM_038969397.1"/>
</dbReference>
<dbReference type="GO" id="GO:0070198">
    <property type="term" value="P:protein localization to chromosome, telomeric region"/>
    <property type="evidence" value="ECO:0007669"/>
    <property type="project" value="TreeGrafter"/>
</dbReference>
<comment type="subcellular location">
    <subcellularLocation>
        <location evidence="2">Chromosome</location>
        <location evidence="2">Telomere</location>
    </subcellularLocation>
    <subcellularLocation>
        <location evidence="1">Nucleus</location>
    </subcellularLocation>
</comment>
<accession>A0A8U0PIE6</accession>
<keyword evidence="3" id="KW-0158">Chromosome</keyword>
<evidence type="ECO:0000313" key="8">
    <source>
        <dbReference type="Proteomes" id="UP000808372"/>
    </source>
</evidence>
<dbReference type="Pfam" id="PF10341">
    <property type="entry name" value="TPP1"/>
    <property type="match status" value="1"/>
</dbReference>
<dbReference type="PANTHER" id="PTHR14487:SF3">
    <property type="entry name" value="ADRENOCORTICAL DYSPLASIA PROTEIN HOMOLOG"/>
    <property type="match status" value="1"/>
</dbReference>
<dbReference type="Proteomes" id="UP000808372">
    <property type="component" value="Chromosome 30"/>
</dbReference>
<protein>
    <submittedName>
        <fullName evidence="9">Uncharacterized protein LOC120024988 isoform X2</fullName>
    </submittedName>
</protein>
<feature type="compositionally biased region" description="Polar residues" evidence="6">
    <location>
        <begin position="379"/>
        <end position="391"/>
    </location>
</feature>
<evidence type="ECO:0000256" key="5">
    <source>
        <dbReference type="ARBA" id="ARBA00023242"/>
    </source>
</evidence>
<dbReference type="InterPro" id="IPR028631">
    <property type="entry name" value="ACD"/>
</dbReference>
<gene>
    <name evidence="9" type="primary">LOC120024988</name>
</gene>
<sequence length="587" mass="65275">MTRGRRTKLEPWIEQVILSYGTEPKEEKKNTLMKAHVVGVGRMSESQARQTEGLTTLLFLSDGVVHIPAILTQDAWETLQEQEDRECFSSLINCTVCVYSYTLQFNMDSEQTKSQFYISVGELTTTSAGAAKDNTPCCTSLNSVRQKICTTWRSLLAQDSVHTQNTQSEFSLSELLGEWQHDWRQSLLEDVMELLRTPTNPPSPQASTSNALTHTGTRWAIERFRYKREDTFNVPVSHLHIPDNLSQKLHAPSDDSETQSGLVPLSEDRPTDPPETDQPIVAADSRQTDRPVPLERRHPAHEPTLSQESMDGEVVSGMTGGAVASPWDIFAPAAELLRTSSASDESITSEPLHLQKSQSLLDSTPQPVTLATFPLATSTQVPSLTPGATQRSGERSLPPYQKPGPSHSLLTSCGSSSTVSLSTKNQHSGMKLHHSGSTTAHQLPVTEQQDQVEEEEDVVKRWCRKAKRKSSVQTPEDNDITWEEEDMQKNRSPPSWMFETQDIPRIGEGSSCNQNAVAAIAPQRPSNVHSDGTLFSYSYQLCGRISKDLSHLKIPDGMLHWAVRYLVPSMQTEVVKDTQLRPQTHPS</sequence>
<keyword evidence="4" id="KW-0779">Telomere</keyword>
<feature type="region of interest" description="Disordered" evidence="6">
    <location>
        <begin position="246"/>
        <end position="319"/>
    </location>
</feature>
<dbReference type="GO" id="GO:0005697">
    <property type="term" value="C:telomerase holoenzyme complex"/>
    <property type="evidence" value="ECO:0007669"/>
    <property type="project" value="InterPro"/>
</dbReference>
<dbReference type="GO" id="GO:0070187">
    <property type="term" value="C:shelterin complex"/>
    <property type="evidence" value="ECO:0007669"/>
    <property type="project" value="InterPro"/>
</dbReference>
<dbReference type="AlphaFoldDB" id="A0A8U0PIE6"/>
<feature type="compositionally biased region" description="Basic and acidic residues" evidence="6">
    <location>
        <begin position="286"/>
        <end position="301"/>
    </location>
</feature>
<name>A0A8U0PIE6_SALNM</name>
<evidence type="ECO:0000256" key="1">
    <source>
        <dbReference type="ARBA" id="ARBA00004123"/>
    </source>
</evidence>
<evidence type="ECO:0000256" key="6">
    <source>
        <dbReference type="SAM" id="MobiDB-lite"/>
    </source>
</evidence>
<keyword evidence="8" id="KW-1185">Reference proteome</keyword>
<evidence type="ECO:0000256" key="4">
    <source>
        <dbReference type="ARBA" id="ARBA00022895"/>
    </source>
</evidence>
<dbReference type="GO" id="GO:0016233">
    <property type="term" value="P:telomere capping"/>
    <property type="evidence" value="ECO:0007669"/>
    <property type="project" value="InterPro"/>
</dbReference>
<feature type="compositionally biased region" description="Low complexity" evidence="6">
    <location>
        <begin position="406"/>
        <end position="423"/>
    </location>
</feature>
<evidence type="ECO:0000313" key="9">
    <source>
        <dbReference type="RefSeq" id="XP_038825325.1"/>
    </source>
</evidence>
<evidence type="ECO:0000259" key="7">
    <source>
        <dbReference type="Pfam" id="PF10341"/>
    </source>
</evidence>
<reference evidence="9" key="1">
    <citation type="submission" date="2025-08" db="UniProtKB">
        <authorList>
            <consortium name="RefSeq"/>
        </authorList>
    </citation>
    <scope>IDENTIFICATION</scope>
    <source>
        <tissue evidence="9">White muscle</tissue>
    </source>
</reference>
<dbReference type="GO" id="GO:0032211">
    <property type="term" value="P:negative regulation of telomere maintenance via telomerase"/>
    <property type="evidence" value="ECO:0007669"/>
    <property type="project" value="TreeGrafter"/>
</dbReference>
<feature type="domain" description="Shelterin complex subunit TPP1/Est3" evidence="7">
    <location>
        <begin position="9"/>
        <end position="156"/>
    </location>
</feature>
<dbReference type="PANTHER" id="PTHR14487">
    <property type="entry name" value="ADRENOCORTICAL DYSPLASIA PROTEIN ACD"/>
    <property type="match status" value="1"/>
</dbReference>